<reference evidence="3 4" key="1">
    <citation type="submission" date="2011-10" db="EMBL/GenBank/DDBJ databases">
        <title>Genome sequence of Gluconobacter morbifer G707, isolated from Drosophila gut.</title>
        <authorList>
            <person name="Lee W.-J."/>
            <person name="Kim E.-K."/>
        </authorList>
    </citation>
    <scope>NUCLEOTIDE SEQUENCE [LARGE SCALE GENOMIC DNA]</scope>
    <source>
        <strain evidence="3 4">G707</strain>
    </source>
</reference>
<gene>
    <name evidence="3" type="ORF">GMO_15920</name>
</gene>
<dbReference type="InterPro" id="IPR029063">
    <property type="entry name" value="SAM-dependent_MTases_sf"/>
</dbReference>
<dbReference type="EMBL" id="AGQV01000004">
    <property type="protein sequence ID" value="EHH68242.1"/>
    <property type="molecule type" value="Genomic_DNA"/>
</dbReference>
<dbReference type="AlphaFoldDB" id="G6XJC6"/>
<dbReference type="SUPFAM" id="SSF53335">
    <property type="entry name" value="S-adenosyl-L-methionine-dependent methyltransferases"/>
    <property type="match status" value="1"/>
</dbReference>
<dbReference type="InterPro" id="IPR041698">
    <property type="entry name" value="Methyltransf_25"/>
</dbReference>
<feature type="domain" description="Methyltransferase" evidence="2">
    <location>
        <begin position="49"/>
        <end position="138"/>
    </location>
</feature>
<dbReference type="Gene3D" id="3.40.50.150">
    <property type="entry name" value="Vaccinia Virus protein VP39"/>
    <property type="match status" value="1"/>
</dbReference>
<dbReference type="PANTHER" id="PTHR43861">
    <property type="entry name" value="TRANS-ACONITATE 2-METHYLTRANSFERASE-RELATED"/>
    <property type="match status" value="1"/>
</dbReference>
<keyword evidence="1" id="KW-0808">Transferase</keyword>
<dbReference type="Pfam" id="PF13649">
    <property type="entry name" value="Methyltransf_25"/>
    <property type="match status" value="1"/>
</dbReference>
<dbReference type="Proteomes" id="UP000004949">
    <property type="component" value="Unassembled WGS sequence"/>
</dbReference>
<dbReference type="GO" id="GO:0016740">
    <property type="term" value="F:transferase activity"/>
    <property type="evidence" value="ECO:0007669"/>
    <property type="project" value="UniProtKB-KW"/>
</dbReference>
<evidence type="ECO:0000313" key="4">
    <source>
        <dbReference type="Proteomes" id="UP000004949"/>
    </source>
</evidence>
<dbReference type="OrthoDB" id="9802097at2"/>
<name>G6XJC6_9PROT</name>
<sequence length="254" mass="27447">MITPETRQQQIATRFSAATGYDAAAAIQRRCADVLAARIEAYCPQPGQVLEFGCGTGFLTERLATLFPASAILATDLAPGMIERARGRVPDVSFRVMDAENPDISGPFGLIASSLCLQWFTDYRAGLERLCNLLSPGGVLMVTTLLEGSLGEWKAACRAEQAPCGIPDYPSETQMQAEWPVTGKGRWEVLSLTDPVRNARHFLRGLREIGASLPAEGSSPASASALRRAMRRFDSQASDVTYRVGLGVYERTGS</sequence>
<comment type="caution">
    <text evidence="3">The sequence shown here is derived from an EMBL/GenBank/DDBJ whole genome shotgun (WGS) entry which is preliminary data.</text>
</comment>
<dbReference type="CDD" id="cd02440">
    <property type="entry name" value="AdoMet_MTases"/>
    <property type="match status" value="1"/>
</dbReference>
<keyword evidence="4" id="KW-1185">Reference proteome</keyword>
<organism evidence="3 4">
    <name type="scientific">Gluconobacter morbifer G707</name>
    <dbReference type="NCBI Taxonomy" id="1088869"/>
    <lineage>
        <taxon>Bacteria</taxon>
        <taxon>Pseudomonadati</taxon>
        <taxon>Pseudomonadota</taxon>
        <taxon>Alphaproteobacteria</taxon>
        <taxon>Acetobacterales</taxon>
        <taxon>Acetobacteraceae</taxon>
        <taxon>Gluconobacter</taxon>
    </lineage>
</organism>
<dbReference type="STRING" id="1088869.GMO_15920"/>
<dbReference type="PATRIC" id="fig|1088869.3.peg.1588"/>
<protein>
    <submittedName>
        <fullName evidence="3">Biotin synthesis protein BioC</fullName>
    </submittedName>
</protein>
<dbReference type="eggNOG" id="COG4106">
    <property type="taxonomic scope" value="Bacteria"/>
</dbReference>
<evidence type="ECO:0000256" key="1">
    <source>
        <dbReference type="ARBA" id="ARBA00022679"/>
    </source>
</evidence>
<proteinExistence type="predicted"/>
<dbReference type="RefSeq" id="WP_008851739.1">
    <property type="nucleotide sequence ID" value="NZ_AGQV01000004.1"/>
</dbReference>
<accession>G6XJC6</accession>
<evidence type="ECO:0000259" key="2">
    <source>
        <dbReference type="Pfam" id="PF13649"/>
    </source>
</evidence>
<evidence type="ECO:0000313" key="3">
    <source>
        <dbReference type="EMBL" id="EHH68242.1"/>
    </source>
</evidence>